<proteinExistence type="predicted"/>
<sequence>MNDRMEYPKSDYKEYPKTLPPDDLWGQVRRTIYGKPVPDEQIQMIVDSMRDGLLLSGDDRLLELGCGNGALSRYLFDGCVEFVGVDFSDYLISVAQRNFEAPGRRFVADDAIHFLRSETHPERFSKALCYAMLSYLSDAQAGAVLSELATRFTGIATLFLGNLPDRERAHRFFPEGKDFSAELDDPASQIGQWRSPEQLEALAAQAGWHTRIERMPDSFYQAHYRYNAVLERAR</sequence>
<organism evidence="2 3">
    <name type="scientific">Paraburkholderia lacunae</name>
    <dbReference type="NCBI Taxonomy" id="2211104"/>
    <lineage>
        <taxon>Bacteria</taxon>
        <taxon>Pseudomonadati</taxon>
        <taxon>Pseudomonadota</taxon>
        <taxon>Betaproteobacteria</taxon>
        <taxon>Burkholderiales</taxon>
        <taxon>Burkholderiaceae</taxon>
        <taxon>Paraburkholderia</taxon>
    </lineage>
</organism>
<evidence type="ECO:0000259" key="1">
    <source>
        <dbReference type="Pfam" id="PF13649"/>
    </source>
</evidence>
<dbReference type="Gene3D" id="3.40.50.150">
    <property type="entry name" value="Vaccinia Virus protein VP39"/>
    <property type="match status" value="1"/>
</dbReference>
<gene>
    <name evidence="2" type="ORF">DLM46_15860</name>
</gene>
<evidence type="ECO:0000313" key="2">
    <source>
        <dbReference type="EMBL" id="RDK01839.1"/>
    </source>
</evidence>
<dbReference type="OrthoDB" id="9791837at2"/>
<name>A0A370N8A5_9BURK</name>
<dbReference type="CDD" id="cd02440">
    <property type="entry name" value="AdoMet_MTases"/>
    <property type="match status" value="1"/>
</dbReference>
<dbReference type="Proteomes" id="UP000254875">
    <property type="component" value="Unassembled WGS sequence"/>
</dbReference>
<feature type="domain" description="Methyltransferase" evidence="1">
    <location>
        <begin position="62"/>
        <end position="149"/>
    </location>
</feature>
<accession>A0A370N8A5</accession>
<dbReference type="EMBL" id="QHKS01000009">
    <property type="protein sequence ID" value="RDK01839.1"/>
    <property type="molecule type" value="Genomic_DNA"/>
</dbReference>
<dbReference type="InterPro" id="IPR041698">
    <property type="entry name" value="Methyltransf_25"/>
</dbReference>
<dbReference type="Pfam" id="PF13649">
    <property type="entry name" value="Methyltransf_25"/>
    <property type="match status" value="1"/>
</dbReference>
<dbReference type="AlphaFoldDB" id="A0A370N8A5"/>
<keyword evidence="3" id="KW-1185">Reference proteome</keyword>
<evidence type="ECO:0000313" key="3">
    <source>
        <dbReference type="Proteomes" id="UP000254875"/>
    </source>
</evidence>
<dbReference type="SUPFAM" id="SSF53335">
    <property type="entry name" value="S-adenosyl-L-methionine-dependent methyltransferases"/>
    <property type="match status" value="1"/>
</dbReference>
<dbReference type="InterPro" id="IPR029063">
    <property type="entry name" value="SAM-dependent_MTases_sf"/>
</dbReference>
<reference evidence="3" key="1">
    <citation type="submission" date="2018-05" db="EMBL/GenBank/DDBJ databases">
        <authorList>
            <person name="Feng T."/>
        </authorList>
    </citation>
    <scope>NUCLEOTIDE SEQUENCE [LARGE SCALE GENOMIC DNA]</scope>
    <source>
        <strain evidence="3">S27</strain>
    </source>
</reference>
<protein>
    <recommendedName>
        <fullName evidence="1">Methyltransferase domain-containing protein</fullName>
    </recommendedName>
</protein>
<comment type="caution">
    <text evidence="2">The sequence shown here is derived from an EMBL/GenBank/DDBJ whole genome shotgun (WGS) entry which is preliminary data.</text>
</comment>